<evidence type="ECO:0000313" key="2">
    <source>
        <dbReference type="Proteomes" id="UP000234433"/>
    </source>
</evidence>
<evidence type="ECO:0000313" key="1">
    <source>
        <dbReference type="EMBL" id="SMX98038.1"/>
    </source>
</evidence>
<proteinExistence type="predicted"/>
<gene>
    <name evidence="1" type="ORF">BANT918_02386</name>
</gene>
<dbReference type="OrthoDB" id="9765386at2"/>
<accession>A0A2H1KEN5</accession>
<sequence>MGILDLFRRSPGGTAPNGAPVEFAPTFMFSAEDVNDVVSGLYALSPEKIYEKTSDLRTVLDFRARNFSQIGMHAFEMQSDGGRERVRDSVSAKVLKRPAPGMTWPALMWAVCLDFDLHAEAYLLFNPKVPALVHIPARRVSLTSGSWEMGDFKAAVSSPDGSKTVEVGAEALIPIRLYNPGGKSPMQTLKDVMAEQAAAQSFRLKTWQNGHQTNRYITRPADAPDWTPESRNRFVEDMRRFRSGGGSEGGSPLLEDGMQFKSDQVKATEDQVMEMAKLSRERYASAYGVTLSMLGSGEGVTYANLREYRQMLYSETLGSLFSTVEAALNSFLLPLADPGRDDLYLEFNLKERLKSDPADQAKIYQASVGAPIMTRNEARARENLPKVDGGDELITPLNVVTGSVASPQDTDGTEGQLSASGHREMVVPGKARGRSTTVDRKQSDVEAVESVLLSYFGRQRSSVLSELGAGATELDYERWDTELYRDLITVIPGISKRQTDALLNELDLDFTFDPVRARSERSLLADHTSNITTANINKFLKSADPAHDFDVIEATRSAQYADTIVTSMNNMRSVDVAKQGAKSLGGEAYKVWTTMSGDSRPAHAAMNGERAKVGEPFSNGAQFPRSSVLGPAGVANCQCQMIISIEG</sequence>
<name>A0A2H1KEN5_9MICO</name>
<protein>
    <submittedName>
        <fullName evidence="1">Phage portal protein, HK97 family</fullName>
    </submittedName>
</protein>
<organism evidence="1 2">
    <name type="scientific">Brevibacterium antiquum CNRZ 918</name>
    <dbReference type="NCBI Taxonomy" id="1255637"/>
    <lineage>
        <taxon>Bacteria</taxon>
        <taxon>Bacillati</taxon>
        <taxon>Actinomycetota</taxon>
        <taxon>Actinomycetes</taxon>
        <taxon>Micrococcales</taxon>
        <taxon>Brevibacteriaceae</taxon>
        <taxon>Brevibacterium</taxon>
    </lineage>
</organism>
<reference evidence="1 2" key="1">
    <citation type="submission" date="2017-03" db="EMBL/GenBank/DDBJ databases">
        <authorList>
            <person name="Afonso C.L."/>
            <person name="Miller P.J."/>
            <person name="Scott M.A."/>
            <person name="Spackman E."/>
            <person name="Goraichik I."/>
            <person name="Dimitrov K.M."/>
            <person name="Suarez D.L."/>
            <person name="Swayne D.E."/>
        </authorList>
    </citation>
    <scope>NUCLEOTIDE SEQUENCE [LARGE SCALE GENOMIC DNA]</scope>
    <source>
        <strain evidence="1 2">CNRZ 918</strain>
    </source>
</reference>
<dbReference type="RefSeq" id="WP_101620432.1">
    <property type="nucleotide sequence ID" value="NZ_FXZD01000007.1"/>
</dbReference>
<dbReference type="Proteomes" id="UP000234433">
    <property type="component" value="Unassembled WGS sequence"/>
</dbReference>
<dbReference type="InterPro" id="IPR006944">
    <property type="entry name" value="Phage/GTA_portal"/>
</dbReference>
<dbReference type="EMBL" id="FXZD01000007">
    <property type="protein sequence ID" value="SMX98038.1"/>
    <property type="molecule type" value="Genomic_DNA"/>
</dbReference>
<dbReference type="AlphaFoldDB" id="A0A2H1KEN5"/>
<dbReference type="Pfam" id="PF04860">
    <property type="entry name" value="Phage_portal"/>
    <property type="match status" value="1"/>
</dbReference>